<evidence type="ECO:0008006" key="4">
    <source>
        <dbReference type="Google" id="ProtNLM"/>
    </source>
</evidence>
<evidence type="ECO:0000313" key="3">
    <source>
        <dbReference type="Proteomes" id="UP001595796"/>
    </source>
</evidence>
<protein>
    <recommendedName>
        <fullName evidence="4">Glycosyltransferase RgtA/B/C/D-like domain-containing protein</fullName>
    </recommendedName>
</protein>
<feature type="transmembrane region" description="Helical" evidence="1">
    <location>
        <begin position="7"/>
        <end position="28"/>
    </location>
</feature>
<keyword evidence="1" id="KW-0472">Membrane</keyword>
<name>A0ABV9YUT4_9HYPH</name>
<feature type="transmembrane region" description="Helical" evidence="1">
    <location>
        <begin position="277"/>
        <end position="295"/>
    </location>
</feature>
<comment type="caution">
    <text evidence="2">The sequence shown here is derived from an EMBL/GenBank/DDBJ whole genome shotgun (WGS) entry which is preliminary data.</text>
</comment>
<feature type="transmembrane region" description="Helical" evidence="1">
    <location>
        <begin position="145"/>
        <end position="164"/>
    </location>
</feature>
<dbReference type="EMBL" id="JBHSJF010000001">
    <property type="protein sequence ID" value="MFC5066560.1"/>
    <property type="molecule type" value="Genomic_DNA"/>
</dbReference>
<gene>
    <name evidence="2" type="ORF">ACFPFW_00855</name>
</gene>
<sequence length="408" mass="44909">MTARRVVISGALAGLVLAFVAVFALAVLREAPQSNSYALLAEGWLNGRFDADHCFDADCANVEGRTYIIFPPLPGVIALPFVALFGAGFHFFMPLVLAAFAATGWMWWRIAARETGSRDLSILTVLAILFATPLAFVALRGDHVWFFAQVWGFLFATAAIYSALFRRNALLAGLFIGLAFLCRQMTILYLPFLYVLLLDEKTPLFRIDWAAIRRAFALAVAPVLALCVYFAYNYARFGSPLETGYSYIFPAALNEAGDAALFLRLRVQELGIFSSQYLLFNAIYMFIAGPHVEFAGRYMTELSGFDVNGASLFLVTPVLLLAFLARWNRAFLFGIATVGVILGLTLFYHSNGFSQYSAQRYALDWLPVLLVFLVRGVKAEYAAPLSILIAYSMGVTLSMIALGGVLAN</sequence>
<dbReference type="Proteomes" id="UP001595796">
    <property type="component" value="Unassembled WGS sequence"/>
</dbReference>
<feature type="transmembrane region" description="Helical" evidence="1">
    <location>
        <begin position="215"/>
        <end position="235"/>
    </location>
</feature>
<accession>A0ABV9YUT4</accession>
<keyword evidence="1" id="KW-1133">Transmembrane helix</keyword>
<evidence type="ECO:0000313" key="2">
    <source>
        <dbReference type="EMBL" id="MFC5066560.1"/>
    </source>
</evidence>
<feature type="transmembrane region" description="Helical" evidence="1">
    <location>
        <begin position="171"/>
        <end position="195"/>
    </location>
</feature>
<feature type="transmembrane region" description="Helical" evidence="1">
    <location>
        <begin position="120"/>
        <end position="139"/>
    </location>
</feature>
<feature type="transmembrane region" description="Helical" evidence="1">
    <location>
        <begin position="81"/>
        <end position="108"/>
    </location>
</feature>
<dbReference type="RefSeq" id="WP_379769011.1">
    <property type="nucleotide sequence ID" value="NZ_JBHSJF010000001.1"/>
</dbReference>
<feature type="transmembrane region" description="Helical" evidence="1">
    <location>
        <begin position="307"/>
        <end position="325"/>
    </location>
</feature>
<evidence type="ECO:0000256" key="1">
    <source>
        <dbReference type="SAM" id="Phobius"/>
    </source>
</evidence>
<feature type="transmembrane region" description="Helical" evidence="1">
    <location>
        <begin position="383"/>
        <end position="407"/>
    </location>
</feature>
<feature type="transmembrane region" description="Helical" evidence="1">
    <location>
        <begin position="331"/>
        <end position="349"/>
    </location>
</feature>
<keyword evidence="3" id="KW-1185">Reference proteome</keyword>
<keyword evidence="1" id="KW-0812">Transmembrane</keyword>
<reference evidence="3" key="1">
    <citation type="journal article" date="2019" name="Int. J. Syst. Evol. Microbiol.">
        <title>The Global Catalogue of Microorganisms (GCM) 10K type strain sequencing project: providing services to taxonomists for standard genome sequencing and annotation.</title>
        <authorList>
            <consortium name="The Broad Institute Genomics Platform"/>
            <consortium name="The Broad Institute Genome Sequencing Center for Infectious Disease"/>
            <person name="Wu L."/>
            <person name="Ma J."/>
        </authorList>
    </citation>
    <scope>NUCLEOTIDE SEQUENCE [LARGE SCALE GENOMIC DNA]</scope>
    <source>
        <strain evidence="3">CGMCC 1.16444</strain>
    </source>
</reference>
<organism evidence="2 3">
    <name type="scientific">Flaviflagellibacter deserti</name>
    <dbReference type="NCBI Taxonomy" id="2267266"/>
    <lineage>
        <taxon>Bacteria</taxon>
        <taxon>Pseudomonadati</taxon>
        <taxon>Pseudomonadota</taxon>
        <taxon>Alphaproteobacteria</taxon>
        <taxon>Hyphomicrobiales</taxon>
        <taxon>Flaviflagellibacter</taxon>
    </lineage>
</organism>
<proteinExistence type="predicted"/>